<protein>
    <submittedName>
        <fullName evidence="1">Uncharacterized protein</fullName>
    </submittedName>
</protein>
<reference evidence="1" key="1">
    <citation type="journal article" date="2012" name="Science">
        <title>Fermentation, hydrogen, and sulfur metabolism in multiple uncultivated bacterial phyla.</title>
        <authorList>
            <person name="Wrighton K.C."/>
            <person name="Thomas B.C."/>
            <person name="Sharon I."/>
            <person name="Miller C.S."/>
            <person name="Castelle C.J."/>
            <person name="VerBerkmoes N.C."/>
            <person name="Wilkins M.J."/>
            <person name="Hettich R.L."/>
            <person name="Lipton M.S."/>
            <person name="Williams K.H."/>
            <person name="Long P.E."/>
            <person name="Banfield J.F."/>
        </authorList>
    </citation>
    <scope>NUCLEOTIDE SEQUENCE [LARGE SCALE GENOMIC DNA]</scope>
</reference>
<comment type="caution">
    <text evidence="1">The sequence shown here is derived from an EMBL/GenBank/DDBJ whole genome shotgun (WGS) entry which is preliminary data.</text>
</comment>
<proteinExistence type="predicted"/>
<organism evidence="1">
    <name type="scientific">uncultured bacterium</name>
    <name type="common">gcode 4</name>
    <dbReference type="NCBI Taxonomy" id="1234023"/>
    <lineage>
        <taxon>Bacteria</taxon>
        <taxon>environmental samples</taxon>
    </lineage>
</organism>
<dbReference type="EMBL" id="AMFJ01000209">
    <property type="protein sequence ID" value="EKE29191.1"/>
    <property type="molecule type" value="Genomic_DNA"/>
</dbReference>
<sequence length="44" mass="5177">MMEKAWKVSKLTIRYISILSKQINPKVLSSFGNKATLWYNNQVF</sequence>
<name>K2FDM8_9BACT</name>
<dbReference type="AlphaFoldDB" id="K2FDM8"/>
<gene>
    <name evidence="1" type="ORF">ACD_2C00209G0005</name>
</gene>
<evidence type="ECO:0000313" key="1">
    <source>
        <dbReference type="EMBL" id="EKE29191.1"/>
    </source>
</evidence>
<accession>K2FDM8</accession>